<dbReference type="InterPro" id="IPR011152">
    <property type="entry name" value="Pesterase_MJ0912"/>
</dbReference>
<dbReference type="RefSeq" id="WP_060668783.1">
    <property type="nucleotide sequence ID" value="NZ_JBHTNP010000129.1"/>
</dbReference>
<evidence type="ECO:0000259" key="3">
    <source>
        <dbReference type="Pfam" id="PF12850"/>
    </source>
</evidence>
<dbReference type="Gene3D" id="3.60.21.10">
    <property type="match status" value="1"/>
</dbReference>
<sequence>MKIAFISDIHGNATALEAVLEDIEKKNVDKIAVLGDLCFRGSEPKRALDLIRSLNTDVVKGNADEWVSRGIKEGEVPNEALEIMRKEREWTLKQLTTEDIDFLTNLPTQLTIKLSDDIEIHAFHATPNNLFNMVLPNQSDKELAEQLMQQTSADIFLYGHIHLPYVRFINGKCVANLGSVGLPFDGSKNASYLIVEGEDKHFQVSVHRVSYDVDYVIKQLKEKEYPNYEFLRNVLVKASLS</sequence>
<feature type="domain" description="Calcineurin-like phosphoesterase" evidence="3">
    <location>
        <begin position="1"/>
        <end position="199"/>
    </location>
</feature>
<evidence type="ECO:0000256" key="2">
    <source>
        <dbReference type="RuleBase" id="RU362039"/>
    </source>
</evidence>
<dbReference type="InterPro" id="IPR024654">
    <property type="entry name" value="Calcineurin-like_PHP_lpxH"/>
</dbReference>
<dbReference type="PIRSF" id="PIRSF000883">
    <property type="entry name" value="Pesterase_MJ0912"/>
    <property type="match status" value="1"/>
</dbReference>
<evidence type="ECO:0000313" key="5">
    <source>
        <dbReference type="Proteomes" id="UP000037854"/>
    </source>
</evidence>
<dbReference type="NCBIfam" id="TIGR00040">
    <property type="entry name" value="yfcE"/>
    <property type="match status" value="1"/>
</dbReference>
<dbReference type="InterPro" id="IPR029052">
    <property type="entry name" value="Metallo-depent_PP-like"/>
</dbReference>
<gene>
    <name evidence="4" type="ORF">AFL42_12285</name>
</gene>
<dbReference type="EC" id="3.1.4.-" evidence="2"/>
<keyword evidence="2" id="KW-0479">Metal-binding</keyword>
<comment type="similarity">
    <text evidence="1 2">Belongs to the metallophosphoesterase superfamily. YfcE family.</text>
</comment>
<evidence type="ECO:0000256" key="1">
    <source>
        <dbReference type="ARBA" id="ARBA00008950"/>
    </source>
</evidence>
<dbReference type="EMBL" id="LGTK01000045">
    <property type="protein sequence ID" value="KPH73501.1"/>
    <property type="molecule type" value="Genomic_DNA"/>
</dbReference>
<protein>
    <recommendedName>
        <fullName evidence="2">Phosphoesterase</fullName>
        <ecNumber evidence="2">3.1.4.-</ecNumber>
    </recommendedName>
</protein>
<dbReference type="Proteomes" id="UP000037854">
    <property type="component" value="Unassembled WGS sequence"/>
</dbReference>
<reference evidence="4 5" key="1">
    <citation type="submission" date="2015-07" db="EMBL/GenBank/DDBJ databases">
        <title>High-quality draft genome sequence of Oceanobacillus caeni HM6, a bacillus isolated from a human feces.</title>
        <authorList>
            <person name="Kumar J."/>
            <person name="Verma M.K."/>
            <person name="Pandey R."/>
            <person name="Bhambi M."/>
            <person name="Chauhan N."/>
        </authorList>
    </citation>
    <scope>NUCLEOTIDE SEQUENCE [LARGE SCALE GENOMIC DNA]</scope>
    <source>
        <strain evidence="4 5">HM6</strain>
    </source>
</reference>
<comment type="cofactor">
    <cofactor evidence="2">
        <name>a divalent metal cation</name>
        <dbReference type="ChEBI" id="CHEBI:60240"/>
    </cofactor>
</comment>
<evidence type="ECO:0000313" key="4">
    <source>
        <dbReference type="EMBL" id="KPH73501.1"/>
    </source>
</evidence>
<name>A0ABR5MHP3_9BACI</name>
<keyword evidence="5" id="KW-1185">Reference proteome</keyword>
<organism evidence="4 5">
    <name type="scientific">Oceanobacillus caeni</name>
    <dbReference type="NCBI Taxonomy" id="405946"/>
    <lineage>
        <taxon>Bacteria</taxon>
        <taxon>Bacillati</taxon>
        <taxon>Bacillota</taxon>
        <taxon>Bacilli</taxon>
        <taxon>Bacillales</taxon>
        <taxon>Bacillaceae</taxon>
        <taxon>Oceanobacillus</taxon>
    </lineage>
</organism>
<dbReference type="PANTHER" id="PTHR42850:SF2">
    <property type="entry name" value="BLL5683 PROTEIN"/>
    <property type="match status" value="1"/>
</dbReference>
<comment type="caution">
    <text evidence="4">The sequence shown here is derived from an EMBL/GenBank/DDBJ whole genome shotgun (WGS) entry which is preliminary data.</text>
</comment>
<dbReference type="SUPFAM" id="SSF56300">
    <property type="entry name" value="Metallo-dependent phosphatases"/>
    <property type="match status" value="1"/>
</dbReference>
<proteinExistence type="inferred from homology"/>
<dbReference type="InterPro" id="IPR000979">
    <property type="entry name" value="Phosphodiesterase_MJ0936/Vps29"/>
</dbReference>
<dbReference type="InterPro" id="IPR050126">
    <property type="entry name" value="Ap4A_hydrolase"/>
</dbReference>
<dbReference type="PANTHER" id="PTHR42850">
    <property type="entry name" value="METALLOPHOSPHOESTERASE"/>
    <property type="match status" value="1"/>
</dbReference>
<accession>A0ABR5MHP3</accession>
<dbReference type="Pfam" id="PF12850">
    <property type="entry name" value="Metallophos_2"/>
    <property type="match status" value="1"/>
</dbReference>